<keyword evidence="4" id="KW-1185">Reference proteome</keyword>
<feature type="compositionally biased region" description="Pro residues" evidence="1">
    <location>
        <begin position="206"/>
        <end position="222"/>
    </location>
</feature>
<dbReference type="RefSeq" id="XP_037221000.1">
    <property type="nucleotide sequence ID" value="XM_037363079.1"/>
</dbReference>
<accession>A0A8H6SRS4</accession>
<feature type="region of interest" description="Disordered" evidence="1">
    <location>
        <begin position="1"/>
        <end position="62"/>
    </location>
</feature>
<dbReference type="GeneID" id="59345595"/>
<dbReference type="OrthoDB" id="3056248at2759"/>
<evidence type="ECO:0000256" key="1">
    <source>
        <dbReference type="SAM" id="MobiDB-lite"/>
    </source>
</evidence>
<protein>
    <submittedName>
        <fullName evidence="3">Uncharacterized protein</fullName>
    </submittedName>
</protein>
<reference evidence="3" key="1">
    <citation type="submission" date="2020-05" db="EMBL/GenBank/DDBJ databases">
        <title>Mycena genomes resolve the evolution of fungal bioluminescence.</title>
        <authorList>
            <person name="Tsai I.J."/>
        </authorList>
    </citation>
    <scope>NUCLEOTIDE SEQUENCE</scope>
    <source>
        <strain evidence="3">171206Taipei</strain>
    </source>
</reference>
<dbReference type="Proteomes" id="UP000636479">
    <property type="component" value="Unassembled WGS sequence"/>
</dbReference>
<keyword evidence="2" id="KW-1133">Transmembrane helix</keyword>
<name>A0A8H6SRS4_9AGAR</name>
<comment type="caution">
    <text evidence="3">The sequence shown here is derived from an EMBL/GenBank/DDBJ whole genome shotgun (WGS) entry which is preliminary data.</text>
</comment>
<sequence length="296" mass="31651">MSSQSSPPSRSLSRSDLSSSFLSTPSSMQTATPTSDLLGFTSSSLMPQQSGTHPGGSCNGPSCPNSPPPALYLYTFLSTLVILLLVSAAIVIRSLFLRRQQRIAIANGTWIPPPMPFPGGTGRRRHNPYAGLPKPVLFDVFLEANSEKLRESRWNGLQPLCVVSVPLHSDSVVSPTPLPNAPSTLPPSSTSLVPRTLRTAYHYFYPPSPPPTPPPSAPPIPEPKATELSPSDPTVVRLGLLVAMPCPELSPHEEELELPYIEFGVVQVDVADYQSVVSAGSKAPMIGHEADEDEQG</sequence>
<feature type="region of interest" description="Disordered" evidence="1">
    <location>
        <begin position="205"/>
        <end position="231"/>
    </location>
</feature>
<organism evidence="3 4">
    <name type="scientific">Mycena indigotica</name>
    <dbReference type="NCBI Taxonomy" id="2126181"/>
    <lineage>
        <taxon>Eukaryota</taxon>
        <taxon>Fungi</taxon>
        <taxon>Dikarya</taxon>
        <taxon>Basidiomycota</taxon>
        <taxon>Agaricomycotina</taxon>
        <taxon>Agaricomycetes</taxon>
        <taxon>Agaricomycetidae</taxon>
        <taxon>Agaricales</taxon>
        <taxon>Marasmiineae</taxon>
        <taxon>Mycenaceae</taxon>
        <taxon>Mycena</taxon>
    </lineage>
</organism>
<feature type="compositionally biased region" description="Low complexity" evidence="1">
    <location>
        <begin position="1"/>
        <end position="27"/>
    </location>
</feature>
<gene>
    <name evidence="3" type="ORF">MIND_00634000</name>
</gene>
<evidence type="ECO:0000313" key="3">
    <source>
        <dbReference type="EMBL" id="KAF7304028.1"/>
    </source>
</evidence>
<proteinExistence type="predicted"/>
<evidence type="ECO:0000256" key="2">
    <source>
        <dbReference type="SAM" id="Phobius"/>
    </source>
</evidence>
<feature type="compositionally biased region" description="Polar residues" evidence="1">
    <location>
        <begin position="28"/>
        <end position="52"/>
    </location>
</feature>
<dbReference type="EMBL" id="JACAZF010000005">
    <property type="protein sequence ID" value="KAF7304028.1"/>
    <property type="molecule type" value="Genomic_DNA"/>
</dbReference>
<keyword evidence="2" id="KW-0472">Membrane</keyword>
<feature type="transmembrane region" description="Helical" evidence="2">
    <location>
        <begin position="71"/>
        <end position="92"/>
    </location>
</feature>
<keyword evidence="2" id="KW-0812">Transmembrane</keyword>
<dbReference type="AlphaFoldDB" id="A0A8H6SRS4"/>
<evidence type="ECO:0000313" key="4">
    <source>
        <dbReference type="Proteomes" id="UP000636479"/>
    </source>
</evidence>